<proteinExistence type="inferred from homology"/>
<evidence type="ECO:0000313" key="2">
    <source>
        <dbReference type="EMBL" id="ETA80704.1"/>
    </source>
</evidence>
<dbReference type="AlphaFoldDB" id="V7I686"/>
<dbReference type="eggNOG" id="COG4126">
    <property type="taxonomic scope" value="Bacteria"/>
</dbReference>
<dbReference type="EMBL" id="AXUN02000176">
    <property type="protein sequence ID" value="ETA80704.1"/>
    <property type="molecule type" value="Genomic_DNA"/>
</dbReference>
<dbReference type="OrthoDB" id="978447at2"/>
<reference evidence="2 3" key="1">
    <citation type="journal article" date="2014" name="Genome Announc.">
        <title>Genome Sequence of Youngiibacter fragilis, the Type Strain of the Genus Youngiibacter.</title>
        <authorList>
            <person name="Wawrik C.B."/>
            <person name="Callaghan A.V."/>
            <person name="Stamps B.W."/>
            <person name="Wawrik B."/>
        </authorList>
    </citation>
    <scope>NUCLEOTIDE SEQUENCE [LARGE SCALE GENOMIC DNA]</scope>
    <source>
        <strain evidence="2 3">232.1</strain>
    </source>
</reference>
<dbReference type="InterPro" id="IPR015942">
    <property type="entry name" value="Asp/Glu/hydantoin_racemase"/>
</dbReference>
<dbReference type="InterPro" id="IPR053714">
    <property type="entry name" value="Iso_Racemase_Enz_sf"/>
</dbReference>
<dbReference type="PATRIC" id="fig|994573.3.peg.1934"/>
<dbReference type="Gene3D" id="3.40.50.12500">
    <property type="match status" value="1"/>
</dbReference>
<dbReference type="STRING" id="994573.T472_0210395"/>
<comment type="caution">
    <text evidence="2">The sequence shown here is derived from an EMBL/GenBank/DDBJ whole genome shotgun (WGS) entry which is preliminary data.</text>
</comment>
<sequence>MKKVYIIQTSLVSHAELNSLFKELVPDAKVFNIVDDSLLHDVMANGGLTEKVISRMCKYFEAAAQNGADLIFNQCSSVGEAADIAANLVNVPVVKVDEAMAEEAVRLGRRIAVVATVASTMKPSCNLVRRKAIESGLEVEVIEYLVDGALDILMKENNREKHNSLVLEMVRKAERECDVIVLAQGSMTVLLPELKDIKKPVFTSPRLGVIKAKNVLDGGKNE</sequence>
<organism evidence="2 3">
    <name type="scientific">Youngiibacter fragilis 232.1</name>
    <dbReference type="NCBI Taxonomy" id="994573"/>
    <lineage>
        <taxon>Bacteria</taxon>
        <taxon>Bacillati</taxon>
        <taxon>Bacillota</taxon>
        <taxon>Clostridia</taxon>
        <taxon>Eubacteriales</taxon>
        <taxon>Clostridiaceae</taxon>
        <taxon>Youngiibacter</taxon>
    </lineage>
</organism>
<protein>
    <submittedName>
        <fullName evidence="2">Asp/Glu/hydantoin racemase</fullName>
    </submittedName>
</protein>
<evidence type="ECO:0000256" key="1">
    <source>
        <dbReference type="ARBA" id="ARBA00038414"/>
    </source>
</evidence>
<dbReference type="Pfam" id="PF01177">
    <property type="entry name" value="Asp_Glu_race"/>
    <property type="match status" value="1"/>
</dbReference>
<dbReference type="RefSeq" id="WP_023387374.1">
    <property type="nucleotide sequence ID" value="NZ_AXUN02000176.1"/>
</dbReference>
<evidence type="ECO:0000313" key="3">
    <source>
        <dbReference type="Proteomes" id="UP000017747"/>
    </source>
</evidence>
<dbReference type="Proteomes" id="UP000017747">
    <property type="component" value="Unassembled WGS sequence"/>
</dbReference>
<name>V7I686_9CLOT</name>
<keyword evidence="3" id="KW-1185">Reference proteome</keyword>
<gene>
    <name evidence="2" type="ORF">T472_0210395</name>
</gene>
<comment type="similarity">
    <text evidence="1">Belongs to the HyuE racemase family.</text>
</comment>
<accession>V7I686</accession>
<dbReference type="GO" id="GO:0047661">
    <property type="term" value="F:amino-acid racemase activity"/>
    <property type="evidence" value="ECO:0007669"/>
    <property type="project" value="InterPro"/>
</dbReference>